<dbReference type="AlphaFoldDB" id="A0A382SH43"/>
<organism evidence="3">
    <name type="scientific">marine metagenome</name>
    <dbReference type="NCBI Taxonomy" id="408172"/>
    <lineage>
        <taxon>unclassified sequences</taxon>
        <taxon>metagenomes</taxon>
        <taxon>ecological metagenomes</taxon>
    </lineage>
</organism>
<dbReference type="PANTHER" id="PTHR43000">
    <property type="entry name" value="DTDP-D-GLUCOSE 4,6-DEHYDRATASE-RELATED"/>
    <property type="match status" value="1"/>
</dbReference>
<gene>
    <name evidence="3" type="ORF">METZ01_LOCUS361659</name>
</gene>
<dbReference type="Pfam" id="PF01370">
    <property type="entry name" value="Epimerase"/>
    <property type="match status" value="1"/>
</dbReference>
<dbReference type="InterPro" id="IPR001509">
    <property type="entry name" value="Epimerase_deHydtase"/>
</dbReference>
<dbReference type="SUPFAM" id="SSF51735">
    <property type="entry name" value="NAD(P)-binding Rossmann-fold domains"/>
    <property type="match status" value="1"/>
</dbReference>
<sequence>ADEIAVIDDLSFGFRENLENTNVTLYEGSILDKDLLGIAAAGASVIVHLAARSSVPRSIAEPIAAHEVNATGTAMVLEAARREGAVQVIFASSSSVYGSTEELPKHEGLVPRPISPYGASKLAAESYALAWGRCYGFPVLALRFFNVYGPLQPPTHAYAAVVPAFIAAACDNRPLPIFGDGNQYRDFTFVESVVDVIIRAITDRTSHPEPVNLAFGTRVTLLEVVEELELIFGRPLVVDHQPARPGDIYGSQADSGSLRELFPGLTSTELATGLRSTVEWFEQTRPWKRSAFG</sequence>
<feature type="domain" description="NAD-dependent epimerase/dehydratase" evidence="2">
    <location>
        <begin position="3"/>
        <end position="214"/>
    </location>
</feature>
<dbReference type="Gene3D" id="3.90.25.10">
    <property type="entry name" value="UDP-galactose 4-epimerase, domain 1"/>
    <property type="match status" value="1"/>
</dbReference>
<proteinExistence type="inferred from homology"/>
<dbReference type="Gene3D" id="3.40.50.720">
    <property type="entry name" value="NAD(P)-binding Rossmann-like Domain"/>
    <property type="match status" value="1"/>
</dbReference>
<dbReference type="EMBL" id="UINC01128814">
    <property type="protein sequence ID" value="SVD08805.1"/>
    <property type="molecule type" value="Genomic_DNA"/>
</dbReference>
<comment type="similarity">
    <text evidence="1">Belongs to the NAD(P)-dependent epimerase/dehydratase family.</text>
</comment>
<accession>A0A382SH43</accession>
<evidence type="ECO:0000313" key="3">
    <source>
        <dbReference type="EMBL" id="SVD08805.1"/>
    </source>
</evidence>
<feature type="non-terminal residue" evidence="3">
    <location>
        <position position="1"/>
    </location>
</feature>
<reference evidence="3" key="1">
    <citation type="submission" date="2018-05" db="EMBL/GenBank/DDBJ databases">
        <authorList>
            <person name="Lanie J.A."/>
            <person name="Ng W.-L."/>
            <person name="Kazmierczak K.M."/>
            <person name="Andrzejewski T.M."/>
            <person name="Davidsen T.M."/>
            <person name="Wayne K.J."/>
            <person name="Tettelin H."/>
            <person name="Glass J.I."/>
            <person name="Rusch D."/>
            <person name="Podicherti R."/>
            <person name="Tsui H.-C.T."/>
            <person name="Winkler M.E."/>
        </authorList>
    </citation>
    <scope>NUCLEOTIDE SEQUENCE</scope>
</reference>
<evidence type="ECO:0000259" key="2">
    <source>
        <dbReference type="Pfam" id="PF01370"/>
    </source>
</evidence>
<protein>
    <recommendedName>
        <fullName evidence="2">NAD-dependent epimerase/dehydratase domain-containing protein</fullName>
    </recommendedName>
</protein>
<name>A0A382SH43_9ZZZZ</name>
<dbReference type="InterPro" id="IPR036291">
    <property type="entry name" value="NAD(P)-bd_dom_sf"/>
</dbReference>
<evidence type="ECO:0000256" key="1">
    <source>
        <dbReference type="ARBA" id="ARBA00007637"/>
    </source>
</evidence>